<dbReference type="KEGG" id="cmos:111436833"/>
<dbReference type="RefSeq" id="XP_022930366.1">
    <property type="nucleotide sequence ID" value="XM_023074598.1"/>
</dbReference>
<dbReference type="Pfam" id="PF14223">
    <property type="entry name" value="Retrotran_gag_2"/>
    <property type="match status" value="1"/>
</dbReference>
<keyword evidence="1" id="KW-1185">Reference proteome</keyword>
<name>A0A6J1EQQ7_CUCMO</name>
<reference evidence="2" key="1">
    <citation type="submission" date="2025-08" db="UniProtKB">
        <authorList>
            <consortium name="RefSeq"/>
        </authorList>
    </citation>
    <scope>IDENTIFICATION</scope>
    <source>
        <tissue evidence="2">Young leaves</tissue>
    </source>
</reference>
<dbReference type="Proteomes" id="UP000504609">
    <property type="component" value="Unplaced"/>
</dbReference>
<dbReference type="PANTHER" id="PTHR47481:SF36">
    <property type="entry name" value="CCHC-TYPE DOMAIN-CONTAINING PROTEIN"/>
    <property type="match status" value="1"/>
</dbReference>
<gene>
    <name evidence="2" type="primary">LOC111436833</name>
</gene>
<organism evidence="1 2">
    <name type="scientific">Cucurbita moschata</name>
    <name type="common">Winter crookneck squash</name>
    <name type="synonym">Cucurbita pepo var. moschata</name>
    <dbReference type="NCBI Taxonomy" id="3662"/>
    <lineage>
        <taxon>Eukaryota</taxon>
        <taxon>Viridiplantae</taxon>
        <taxon>Streptophyta</taxon>
        <taxon>Embryophyta</taxon>
        <taxon>Tracheophyta</taxon>
        <taxon>Spermatophyta</taxon>
        <taxon>Magnoliopsida</taxon>
        <taxon>eudicotyledons</taxon>
        <taxon>Gunneridae</taxon>
        <taxon>Pentapetalae</taxon>
        <taxon>rosids</taxon>
        <taxon>fabids</taxon>
        <taxon>Cucurbitales</taxon>
        <taxon>Cucurbitaceae</taxon>
        <taxon>Cucurbiteae</taxon>
        <taxon>Cucurbita</taxon>
    </lineage>
</organism>
<accession>A0A6J1EQQ7</accession>
<evidence type="ECO:0000313" key="2">
    <source>
        <dbReference type="RefSeq" id="XP_022930366.1"/>
    </source>
</evidence>
<sequence length="125" mass="14346">MNSGSASMGVAMEKLVGNNYSYWKLCMEAYLQGQDLWDLIEGDDTEIPADTPQNAKLRQQWKIKCGKALFTLRTLISKEYIDHVRDLKSPKQVWDTLQKLFTKKNTARLQFLENELAMVTQGSLD</sequence>
<dbReference type="AlphaFoldDB" id="A0A6J1EQQ7"/>
<dbReference type="GeneID" id="111436833"/>
<protein>
    <submittedName>
        <fullName evidence="2">Uncharacterized protein LOC111436833 isoform X1</fullName>
    </submittedName>
</protein>
<evidence type="ECO:0000313" key="1">
    <source>
        <dbReference type="Proteomes" id="UP000504609"/>
    </source>
</evidence>
<proteinExistence type="predicted"/>
<dbReference type="PANTHER" id="PTHR47481">
    <property type="match status" value="1"/>
</dbReference>